<evidence type="ECO:0000256" key="7">
    <source>
        <dbReference type="ARBA" id="ARBA00022989"/>
    </source>
</evidence>
<gene>
    <name evidence="11" type="ORF">FYJ73_10330</name>
</gene>
<dbReference type="CDD" id="cd13143">
    <property type="entry name" value="MATE_MepA_like"/>
    <property type="match status" value="1"/>
</dbReference>
<feature type="transmembrane region" description="Helical" evidence="10">
    <location>
        <begin position="20"/>
        <end position="40"/>
    </location>
</feature>
<dbReference type="AlphaFoldDB" id="A0A7K0KGJ9"/>
<dbReference type="PANTHER" id="PTHR43823:SF3">
    <property type="entry name" value="MULTIDRUG EXPORT PROTEIN MEPA"/>
    <property type="match status" value="1"/>
</dbReference>
<keyword evidence="5" id="KW-1003">Cell membrane</keyword>
<feature type="transmembrane region" description="Helical" evidence="10">
    <location>
        <begin position="393"/>
        <end position="412"/>
    </location>
</feature>
<keyword evidence="12" id="KW-1185">Reference proteome</keyword>
<evidence type="ECO:0000313" key="11">
    <source>
        <dbReference type="EMBL" id="MST85051.1"/>
    </source>
</evidence>
<dbReference type="Pfam" id="PF01554">
    <property type="entry name" value="MatE"/>
    <property type="match status" value="2"/>
</dbReference>
<dbReference type="PANTHER" id="PTHR43823">
    <property type="entry name" value="SPORULATION PROTEIN YKVU"/>
    <property type="match status" value="1"/>
</dbReference>
<keyword evidence="4" id="KW-0813">Transport</keyword>
<dbReference type="GO" id="GO:0015297">
    <property type="term" value="F:antiporter activity"/>
    <property type="evidence" value="ECO:0007669"/>
    <property type="project" value="InterPro"/>
</dbReference>
<accession>A0A7K0KGJ9</accession>
<dbReference type="RefSeq" id="WP_154534637.1">
    <property type="nucleotide sequence ID" value="NZ_VUNG01000027.1"/>
</dbReference>
<keyword evidence="7 10" id="KW-1133">Transmembrane helix</keyword>
<comment type="similarity">
    <text evidence="2">Belongs to the multi antimicrobial extrusion (MATE) (TC 2.A.66.1) family. MepA subfamily.</text>
</comment>
<protein>
    <recommendedName>
        <fullName evidence="3">Multidrug export protein MepA</fullName>
    </recommendedName>
</protein>
<dbReference type="InterPro" id="IPR051327">
    <property type="entry name" value="MATE_MepA_subfamily"/>
</dbReference>
<feature type="transmembrane region" description="Helical" evidence="10">
    <location>
        <begin position="52"/>
        <end position="73"/>
    </location>
</feature>
<evidence type="ECO:0000256" key="2">
    <source>
        <dbReference type="ARBA" id="ARBA00008417"/>
    </source>
</evidence>
<dbReference type="GO" id="GO:0046677">
    <property type="term" value="P:response to antibiotic"/>
    <property type="evidence" value="ECO:0007669"/>
    <property type="project" value="UniProtKB-KW"/>
</dbReference>
<sequence>MHAGTDNYTYLTTAPIRRVIPTMAIPTIISMLVTALYNMADTFFVGKLDTQSTAAVGVVFSMMFFVQACGFFFGHGSGNYISRELGARRHDNAARMATTGFCFSVMAGAVITLMGWLLLDPLSLLLGATPTILPHTRQYLGIILFGAPFLTGSLTLNNQLRLQGNASFAMVGIVTGAILNVGLDPLFIFVCHWGVAGAALATVTGQVVSFLILFLMTRRGENIAIRFRLFSPSWSAFKEIFFGGSPSLCRQGLLCLATMMLNHAAGNYGDAAIAAMSIVNRITMMVMAVVIGLGQGFQPLCGFCFGARLIPRLKRAYWFTIAVGTVFLIICTVFGWLLSDHLIGIFRDDAEVIAIGIVALRWQISTLPLNSFIMTSNMLTQTCRKPVAANLLASARSGLFFVPLILILPHFFGLMGVEMCQAVSDFCSFTLSVPVMAHTLKHLQQ</sequence>
<comment type="subcellular location">
    <subcellularLocation>
        <location evidence="1">Cell membrane</location>
        <topology evidence="1">Multi-pass membrane protein</topology>
    </subcellularLocation>
</comment>
<dbReference type="InterPro" id="IPR045070">
    <property type="entry name" value="MATE_MepA-like"/>
</dbReference>
<evidence type="ECO:0000256" key="5">
    <source>
        <dbReference type="ARBA" id="ARBA00022475"/>
    </source>
</evidence>
<dbReference type="EMBL" id="VUNG01000027">
    <property type="protein sequence ID" value="MST85051.1"/>
    <property type="molecule type" value="Genomic_DNA"/>
</dbReference>
<dbReference type="Proteomes" id="UP000438914">
    <property type="component" value="Unassembled WGS sequence"/>
</dbReference>
<dbReference type="InterPro" id="IPR002528">
    <property type="entry name" value="MATE_fam"/>
</dbReference>
<feature type="transmembrane region" description="Helical" evidence="10">
    <location>
        <begin position="316"/>
        <end position="338"/>
    </location>
</feature>
<evidence type="ECO:0000313" key="12">
    <source>
        <dbReference type="Proteomes" id="UP000438914"/>
    </source>
</evidence>
<keyword evidence="9" id="KW-0046">Antibiotic resistance</keyword>
<evidence type="ECO:0000256" key="8">
    <source>
        <dbReference type="ARBA" id="ARBA00023136"/>
    </source>
</evidence>
<keyword evidence="8 10" id="KW-0472">Membrane</keyword>
<evidence type="ECO:0000256" key="1">
    <source>
        <dbReference type="ARBA" id="ARBA00004651"/>
    </source>
</evidence>
<evidence type="ECO:0000256" key="9">
    <source>
        <dbReference type="ARBA" id="ARBA00023251"/>
    </source>
</evidence>
<evidence type="ECO:0000256" key="6">
    <source>
        <dbReference type="ARBA" id="ARBA00022692"/>
    </source>
</evidence>
<dbReference type="GO" id="GO:0042910">
    <property type="term" value="F:xenobiotic transmembrane transporter activity"/>
    <property type="evidence" value="ECO:0007669"/>
    <property type="project" value="InterPro"/>
</dbReference>
<dbReference type="NCBIfam" id="TIGR00797">
    <property type="entry name" value="matE"/>
    <property type="match status" value="1"/>
</dbReference>
<evidence type="ECO:0000256" key="10">
    <source>
        <dbReference type="SAM" id="Phobius"/>
    </source>
</evidence>
<feature type="transmembrane region" description="Helical" evidence="10">
    <location>
        <begin position="168"/>
        <end position="189"/>
    </location>
</feature>
<organism evidence="11 12">
    <name type="scientific">Hallella mizrahii</name>
    <dbReference type="NCBI Taxonomy" id="2606637"/>
    <lineage>
        <taxon>Bacteria</taxon>
        <taxon>Pseudomonadati</taxon>
        <taxon>Bacteroidota</taxon>
        <taxon>Bacteroidia</taxon>
        <taxon>Bacteroidales</taxon>
        <taxon>Prevotellaceae</taxon>
        <taxon>Hallella</taxon>
    </lineage>
</organism>
<feature type="transmembrane region" description="Helical" evidence="10">
    <location>
        <begin position="195"/>
        <end position="216"/>
    </location>
</feature>
<comment type="caution">
    <text evidence="11">The sequence shown here is derived from an EMBL/GenBank/DDBJ whole genome shotgun (WGS) entry which is preliminary data.</text>
</comment>
<evidence type="ECO:0000256" key="4">
    <source>
        <dbReference type="ARBA" id="ARBA00022448"/>
    </source>
</evidence>
<feature type="transmembrane region" description="Helical" evidence="10">
    <location>
        <begin position="350"/>
        <end position="373"/>
    </location>
</feature>
<feature type="transmembrane region" description="Helical" evidence="10">
    <location>
        <begin position="94"/>
        <end position="119"/>
    </location>
</feature>
<dbReference type="InterPro" id="IPR048279">
    <property type="entry name" value="MdtK-like"/>
</dbReference>
<evidence type="ECO:0000256" key="3">
    <source>
        <dbReference type="ARBA" id="ARBA00022106"/>
    </source>
</evidence>
<keyword evidence="6 10" id="KW-0812">Transmembrane</keyword>
<name>A0A7K0KGJ9_9BACT</name>
<reference evidence="11 12" key="1">
    <citation type="submission" date="2019-08" db="EMBL/GenBank/DDBJ databases">
        <title>In-depth cultivation of the pig gut microbiome towards novel bacterial diversity and tailored functional studies.</title>
        <authorList>
            <person name="Wylensek D."/>
            <person name="Hitch T.C.A."/>
            <person name="Clavel T."/>
        </authorList>
    </citation>
    <scope>NUCLEOTIDE SEQUENCE [LARGE SCALE GENOMIC DNA]</scope>
    <source>
        <strain evidence="11 12">LKV-178-WT-2A</strain>
    </source>
</reference>
<dbReference type="PIRSF" id="PIRSF006603">
    <property type="entry name" value="DinF"/>
    <property type="match status" value="1"/>
</dbReference>
<feature type="transmembrane region" description="Helical" evidence="10">
    <location>
        <begin position="139"/>
        <end position="156"/>
    </location>
</feature>
<dbReference type="GO" id="GO:0005886">
    <property type="term" value="C:plasma membrane"/>
    <property type="evidence" value="ECO:0007669"/>
    <property type="project" value="UniProtKB-SubCell"/>
</dbReference>
<proteinExistence type="inferred from homology"/>